<dbReference type="AlphaFoldDB" id="A0A0C2IZJ2"/>
<dbReference type="EMBL" id="JWZT01005064">
    <property type="protein sequence ID" value="KII62217.1"/>
    <property type="molecule type" value="Genomic_DNA"/>
</dbReference>
<organism evidence="3 4">
    <name type="scientific">Thelohanellus kitauei</name>
    <name type="common">Myxosporean</name>
    <dbReference type="NCBI Taxonomy" id="669202"/>
    <lineage>
        <taxon>Eukaryota</taxon>
        <taxon>Metazoa</taxon>
        <taxon>Cnidaria</taxon>
        <taxon>Myxozoa</taxon>
        <taxon>Myxosporea</taxon>
        <taxon>Bivalvulida</taxon>
        <taxon>Platysporina</taxon>
        <taxon>Myxobolidae</taxon>
        <taxon>Thelohanellus</taxon>
    </lineage>
</organism>
<evidence type="ECO:0000313" key="4">
    <source>
        <dbReference type="Proteomes" id="UP000031668"/>
    </source>
</evidence>
<dbReference type="Gene3D" id="1.20.930.10">
    <property type="entry name" value="Conserved domain common to transcription factors TFIIS, elongin A, CRSP70"/>
    <property type="match status" value="1"/>
</dbReference>
<dbReference type="InterPro" id="IPR017923">
    <property type="entry name" value="TFIIS_N"/>
</dbReference>
<dbReference type="PROSITE" id="PS51319">
    <property type="entry name" value="TFIIS_N"/>
    <property type="match status" value="1"/>
</dbReference>
<feature type="domain" description="TFIIS N-terminal" evidence="2">
    <location>
        <begin position="1"/>
        <end position="71"/>
    </location>
</feature>
<dbReference type="GO" id="GO:0005634">
    <property type="term" value="C:nucleus"/>
    <property type="evidence" value="ECO:0007669"/>
    <property type="project" value="UniProtKB-SubCell"/>
</dbReference>
<dbReference type="InterPro" id="IPR035441">
    <property type="entry name" value="TFIIS/LEDGF_dom_sf"/>
</dbReference>
<gene>
    <name evidence="3" type="ORF">RF11_03683</name>
</gene>
<evidence type="ECO:0000256" key="1">
    <source>
        <dbReference type="PROSITE-ProRule" id="PRU00649"/>
    </source>
</evidence>
<comment type="subcellular location">
    <subcellularLocation>
        <location evidence="1">Nucleus</location>
    </subcellularLocation>
</comment>
<proteinExistence type="predicted"/>
<dbReference type="SUPFAM" id="SSF47676">
    <property type="entry name" value="Conserved domain common to transcription factors TFIIS, elongin A, CRSP70"/>
    <property type="match status" value="1"/>
</dbReference>
<evidence type="ECO:0000313" key="3">
    <source>
        <dbReference type="EMBL" id="KII62217.1"/>
    </source>
</evidence>
<comment type="caution">
    <text evidence="3">The sequence shown here is derived from an EMBL/GenBank/DDBJ whole genome shotgun (WGS) entry which is preliminary data.</text>
</comment>
<sequence length="192" mass="21928">MLIKTVLKGSSDVTVLDLLKKLGEMKITARDLKQSQLAKIVNGLRKRTACAAISAESRRLIQRWRSMVIKQEDNSCYVKESHGEGQSSVASLSHTSAKSDDCSNFAFNCIKKSLNLPDFSSFHVSSSQEPMPDIDIEEFLERDSKRFIDNLPDNRLEMWMELEKPTRRSDGSIAMPFISLDEVNFRNHRFRL</sequence>
<keyword evidence="4" id="KW-1185">Reference proteome</keyword>
<dbReference type="Proteomes" id="UP000031668">
    <property type="component" value="Unassembled WGS sequence"/>
</dbReference>
<accession>A0A0C2IZJ2</accession>
<reference evidence="3 4" key="1">
    <citation type="journal article" date="2014" name="Genome Biol. Evol.">
        <title>The genome of the myxosporean Thelohanellus kitauei shows adaptations to nutrient acquisition within its fish host.</title>
        <authorList>
            <person name="Yang Y."/>
            <person name="Xiong J."/>
            <person name="Zhou Z."/>
            <person name="Huo F."/>
            <person name="Miao W."/>
            <person name="Ran C."/>
            <person name="Liu Y."/>
            <person name="Zhang J."/>
            <person name="Feng J."/>
            <person name="Wang M."/>
            <person name="Wang M."/>
            <person name="Wang L."/>
            <person name="Yao B."/>
        </authorList>
    </citation>
    <scope>NUCLEOTIDE SEQUENCE [LARGE SCALE GENOMIC DNA]</scope>
    <source>
        <strain evidence="3">Wuqing</strain>
    </source>
</reference>
<protein>
    <recommendedName>
        <fullName evidence="2">TFIIS N-terminal domain-containing protein</fullName>
    </recommendedName>
</protein>
<name>A0A0C2IZJ2_THEKT</name>
<dbReference type="Pfam" id="PF08711">
    <property type="entry name" value="Med26"/>
    <property type="match status" value="1"/>
</dbReference>
<keyword evidence="1" id="KW-0539">Nucleus</keyword>
<evidence type="ECO:0000259" key="2">
    <source>
        <dbReference type="PROSITE" id="PS51319"/>
    </source>
</evidence>